<dbReference type="Proteomes" id="UP000030101">
    <property type="component" value="Unassembled WGS sequence"/>
</dbReference>
<reference evidence="10 11" key="1">
    <citation type="submission" date="2014-08" db="EMBL/GenBank/DDBJ databases">
        <title>Porphyromonas canoris strain:OH2762 Genome sequencing.</title>
        <authorList>
            <person name="Wallis C."/>
            <person name="Deusch O."/>
            <person name="O'Flynn C."/>
            <person name="Davis I."/>
            <person name="Jospin G."/>
            <person name="Darling A.E."/>
            <person name="Coil D.A."/>
            <person name="Alexiev A."/>
            <person name="Horsfall A."/>
            <person name="Kirkwood N."/>
            <person name="Harris S."/>
            <person name="Eisen J.A."/>
        </authorList>
    </citation>
    <scope>NUCLEOTIDE SEQUENCE [LARGE SCALE GENOMIC DNA]</scope>
    <source>
        <strain evidence="11">COT-108 OH2762</strain>
    </source>
</reference>
<gene>
    <name evidence="10" type="ORF">HQ43_07395</name>
</gene>
<sequence>MPYIEDYEKVMALISPEKSPNLYILGGEEVYLTSRIEKAILNNLLDEAEKDFNLSILYGADTSPGEILSHALRYPMMAKHQLVVVKDAGKMHSLDGMESVIERLPATTILAMNFEGKNLDRRKAWIKVAEKSEKSVVFNSPKLTPYKIRKPLEWLMKEAGVLLSEPGKELLLENSGTDLTRLYQELQKLSLTSYAKEGVVIPPTAVMEYIGLSREFTIFEFQKALASKDAAKALKIARAYAADPKNHPVQMILSMLFNFFSNLLIAFDAPSKREEDLAKFLGLNSAFQSKDYQYALHHFRRPKVMNIISLIRRCDARSKGLYTNDTDPAPILTDLVFYITS</sequence>
<dbReference type="InterPro" id="IPR027417">
    <property type="entry name" value="P-loop_NTPase"/>
</dbReference>
<name>A0ABR4XJL1_9PORP</name>
<evidence type="ECO:0000313" key="11">
    <source>
        <dbReference type="Proteomes" id="UP000030101"/>
    </source>
</evidence>
<keyword evidence="5" id="KW-0235">DNA replication</keyword>
<dbReference type="InterPro" id="IPR005790">
    <property type="entry name" value="DNA_polIII_delta"/>
</dbReference>
<dbReference type="InterPro" id="IPR008921">
    <property type="entry name" value="DNA_pol3_clamp-load_cplx_C"/>
</dbReference>
<dbReference type="Gene3D" id="3.40.50.300">
    <property type="entry name" value="P-loop containing nucleotide triphosphate hydrolases"/>
    <property type="match status" value="1"/>
</dbReference>
<evidence type="ECO:0000259" key="9">
    <source>
        <dbReference type="Pfam" id="PF06144"/>
    </source>
</evidence>
<accession>A0ABR4XJL1</accession>
<evidence type="ECO:0000256" key="1">
    <source>
        <dbReference type="ARBA" id="ARBA00012417"/>
    </source>
</evidence>
<dbReference type="Gene3D" id="1.20.272.10">
    <property type="match status" value="1"/>
</dbReference>
<dbReference type="PANTHER" id="PTHR34388">
    <property type="entry name" value="DNA POLYMERASE III SUBUNIT DELTA"/>
    <property type="match status" value="1"/>
</dbReference>
<keyword evidence="3" id="KW-0808">Transferase</keyword>
<evidence type="ECO:0000256" key="4">
    <source>
        <dbReference type="ARBA" id="ARBA00022695"/>
    </source>
</evidence>
<proteinExistence type="inferred from homology"/>
<dbReference type="EC" id="2.7.7.7" evidence="1"/>
<evidence type="ECO:0000256" key="5">
    <source>
        <dbReference type="ARBA" id="ARBA00022705"/>
    </source>
</evidence>
<dbReference type="InterPro" id="IPR010372">
    <property type="entry name" value="DNA_pol3_delta_N"/>
</dbReference>
<keyword evidence="4" id="KW-0548">Nucleotidyltransferase</keyword>
<evidence type="ECO:0000256" key="3">
    <source>
        <dbReference type="ARBA" id="ARBA00022679"/>
    </source>
</evidence>
<evidence type="ECO:0000256" key="8">
    <source>
        <dbReference type="ARBA" id="ARBA00049244"/>
    </source>
</evidence>
<evidence type="ECO:0000256" key="7">
    <source>
        <dbReference type="ARBA" id="ARBA00034754"/>
    </source>
</evidence>
<feature type="domain" description="DNA polymerase III delta N-terminal" evidence="9">
    <location>
        <begin position="23"/>
        <end position="134"/>
    </location>
</feature>
<evidence type="ECO:0000256" key="2">
    <source>
        <dbReference type="ARBA" id="ARBA00017703"/>
    </source>
</evidence>
<dbReference type="EMBL" id="JQZV01000013">
    <property type="protein sequence ID" value="KGN91888.1"/>
    <property type="molecule type" value="Genomic_DNA"/>
</dbReference>
<comment type="similarity">
    <text evidence="7">Belongs to the DNA polymerase HolA subunit family.</text>
</comment>
<organism evidence="10 11">
    <name type="scientific">Porphyromonas canoris</name>
    <dbReference type="NCBI Taxonomy" id="36875"/>
    <lineage>
        <taxon>Bacteria</taxon>
        <taxon>Pseudomonadati</taxon>
        <taxon>Bacteroidota</taxon>
        <taxon>Bacteroidia</taxon>
        <taxon>Bacteroidales</taxon>
        <taxon>Porphyromonadaceae</taxon>
        <taxon>Porphyromonas</taxon>
    </lineage>
</organism>
<dbReference type="SUPFAM" id="SSF48019">
    <property type="entry name" value="post-AAA+ oligomerization domain-like"/>
    <property type="match status" value="1"/>
</dbReference>
<dbReference type="RefSeq" id="WP_036791536.1">
    <property type="nucleotide sequence ID" value="NZ_JQZV01000013.1"/>
</dbReference>
<keyword evidence="6" id="KW-0239">DNA-directed DNA polymerase</keyword>
<keyword evidence="11" id="KW-1185">Reference proteome</keyword>
<protein>
    <recommendedName>
        <fullName evidence="2">DNA polymerase III subunit delta</fullName>
        <ecNumber evidence="1">2.7.7.7</ecNumber>
    </recommendedName>
</protein>
<evidence type="ECO:0000256" key="6">
    <source>
        <dbReference type="ARBA" id="ARBA00022932"/>
    </source>
</evidence>
<dbReference type="Pfam" id="PF06144">
    <property type="entry name" value="DNA_pol3_delta"/>
    <property type="match status" value="1"/>
</dbReference>
<comment type="caution">
    <text evidence="10">The sequence shown here is derived from an EMBL/GenBank/DDBJ whole genome shotgun (WGS) entry which is preliminary data.</text>
</comment>
<evidence type="ECO:0000313" key="10">
    <source>
        <dbReference type="EMBL" id="KGN91888.1"/>
    </source>
</evidence>
<dbReference type="SUPFAM" id="SSF52540">
    <property type="entry name" value="P-loop containing nucleoside triphosphate hydrolases"/>
    <property type="match status" value="1"/>
</dbReference>
<comment type="catalytic activity">
    <reaction evidence="8">
        <text>DNA(n) + a 2'-deoxyribonucleoside 5'-triphosphate = DNA(n+1) + diphosphate</text>
        <dbReference type="Rhea" id="RHEA:22508"/>
        <dbReference type="Rhea" id="RHEA-COMP:17339"/>
        <dbReference type="Rhea" id="RHEA-COMP:17340"/>
        <dbReference type="ChEBI" id="CHEBI:33019"/>
        <dbReference type="ChEBI" id="CHEBI:61560"/>
        <dbReference type="ChEBI" id="CHEBI:173112"/>
        <dbReference type="EC" id="2.7.7.7"/>
    </reaction>
</comment>
<dbReference type="NCBIfam" id="TIGR01128">
    <property type="entry name" value="holA"/>
    <property type="match status" value="1"/>
</dbReference>
<dbReference type="PANTHER" id="PTHR34388:SF1">
    <property type="entry name" value="DNA POLYMERASE III SUBUNIT DELTA"/>
    <property type="match status" value="1"/>
</dbReference>